<proteinExistence type="predicted"/>
<reference evidence="3 4" key="1">
    <citation type="submission" date="2019-07" db="EMBL/GenBank/DDBJ databases">
        <title>De Novo Assembly of kiwifruit Actinidia rufa.</title>
        <authorList>
            <person name="Sugita-Konishi S."/>
            <person name="Sato K."/>
            <person name="Mori E."/>
            <person name="Abe Y."/>
            <person name="Kisaki G."/>
            <person name="Hamano K."/>
            <person name="Suezawa K."/>
            <person name="Otani M."/>
            <person name="Fukuda T."/>
            <person name="Manabe T."/>
            <person name="Gomi K."/>
            <person name="Tabuchi M."/>
            <person name="Akimitsu K."/>
            <person name="Kataoka I."/>
        </authorList>
    </citation>
    <scope>NUCLEOTIDE SEQUENCE [LARGE SCALE GENOMIC DNA]</scope>
    <source>
        <strain evidence="4">cv. Fuchu</strain>
    </source>
</reference>
<keyword evidence="4" id="KW-1185">Reference proteome</keyword>
<accession>A0A7J0HA88</accession>
<dbReference type="Pfam" id="PF12579">
    <property type="entry name" value="DUF3755"/>
    <property type="match status" value="1"/>
</dbReference>
<dbReference type="InterPro" id="IPR001005">
    <property type="entry name" value="SANT/Myb"/>
</dbReference>
<evidence type="ECO:0000313" key="3">
    <source>
        <dbReference type="EMBL" id="GFZ20030.1"/>
    </source>
</evidence>
<dbReference type="PANTHER" id="PTHR14000">
    <property type="entry name" value="FINGER CCCH DOMAIN PROTEIN, PUTATIVE (DUF3755)-RELATED"/>
    <property type="match status" value="1"/>
</dbReference>
<gene>
    <name evidence="3" type="ORF">Acr_28g0007350</name>
</gene>
<evidence type="ECO:0000259" key="2">
    <source>
        <dbReference type="SMART" id="SM00717"/>
    </source>
</evidence>
<organism evidence="3 4">
    <name type="scientific">Actinidia rufa</name>
    <dbReference type="NCBI Taxonomy" id="165716"/>
    <lineage>
        <taxon>Eukaryota</taxon>
        <taxon>Viridiplantae</taxon>
        <taxon>Streptophyta</taxon>
        <taxon>Embryophyta</taxon>
        <taxon>Tracheophyta</taxon>
        <taxon>Spermatophyta</taxon>
        <taxon>Magnoliopsida</taxon>
        <taxon>eudicotyledons</taxon>
        <taxon>Gunneridae</taxon>
        <taxon>Pentapetalae</taxon>
        <taxon>asterids</taxon>
        <taxon>Ericales</taxon>
        <taxon>Actinidiaceae</taxon>
        <taxon>Actinidia</taxon>
    </lineage>
</organism>
<dbReference type="SMART" id="SM00717">
    <property type="entry name" value="SANT"/>
    <property type="match status" value="1"/>
</dbReference>
<dbReference type="PANTHER" id="PTHR14000:SF1">
    <property type="entry name" value="HISTONE H2A DEUBIQUITINASE (DUF3755)"/>
    <property type="match status" value="1"/>
</dbReference>
<dbReference type="EMBL" id="BJWL01000028">
    <property type="protein sequence ID" value="GFZ20030.1"/>
    <property type="molecule type" value="Genomic_DNA"/>
</dbReference>
<dbReference type="AlphaFoldDB" id="A0A7J0HA88"/>
<sequence length="219" mass="23730">MAASANPSGNNQESNGNGASGAVPNDTSAAVGPTQAALRHNPGLAIEWTAEEQSLLEDLLNKYASERNIIRYAKIAMQLKDKTVRDVALRCRWMNEKITDPTAKSASHATNHSNGPPYAQSVITMESDDGISLKAIGGVTGQLLEQNAQALDQISANFTAFKMQENINLFCQVRNSILTILNDLNDMPEIMKQMPPLPVKLNEELANSILPRSSLQNNS</sequence>
<dbReference type="InterPro" id="IPR009057">
    <property type="entry name" value="Homeodomain-like_sf"/>
</dbReference>
<evidence type="ECO:0000313" key="4">
    <source>
        <dbReference type="Proteomes" id="UP000585474"/>
    </source>
</evidence>
<feature type="region of interest" description="Disordered" evidence="1">
    <location>
        <begin position="1"/>
        <end position="33"/>
    </location>
</feature>
<dbReference type="OrthoDB" id="19768at2759"/>
<dbReference type="Proteomes" id="UP000585474">
    <property type="component" value="Unassembled WGS sequence"/>
</dbReference>
<feature type="domain" description="Myb-like" evidence="2">
    <location>
        <begin position="44"/>
        <end position="97"/>
    </location>
</feature>
<dbReference type="SUPFAM" id="SSF46689">
    <property type="entry name" value="Homeodomain-like"/>
    <property type="match status" value="1"/>
</dbReference>
<dbReference type="InterPro" id="IPR022228">
    <property type="entry name" value="DUF3755"/>
</dbReference>
<name>A0A7J0HA88_9ERIC</name>
<protein>
    <submittedName>
        <fullName evidence="3">Histone H2A deubiquitinase</fullName>
    </submittedName>
</protein>
<feature type="compositionally biased region" description="Polar residues" evidence="1">
    <location>
        <begin position="1"/>
        <end position="17"/>
    </location>
</feature>
<dbReference type="CDD" id="cd00167">
    <property type="entry name" value="SANT"/>
    <property type="match status" value="1"/>
</dbReference>
<comment type="caution">
    <text evidence="3">The sequence shown here is derived from an EMBL/GenBank/DDBJ whole genome shotgun (WGS) entry which is preliminary data.</text>
</comment>
<dbReference type="Gene3D" id="1.10.10.60">
    <property type="entry name" value="Homeodomain-like"/>
    <property type="match status" value="1"/>
</dbReference>
<evidence type="ECO:0000256" key="1">
    <source>
        <dbReference type="SAM" id="MobiDB-lite"/>
    </source>
</evidence>